<dbReference type="PANTHER" id="PTHR43776:SF7">
    <property type="entry name" value="D,D-DIPEPTIDE TRANSPORT ATP-BINDING PROTEIN DDPF-RELATED"/>
    <property type="match status" value="1"/>
</dbReference>
<gene>
    <name evidence="6" type="ORF">MNBD_UNCLBAC01-1399</name>
</gene>
<dbReference type="InterPro" id="IPR003439">
    <property type="entry name" value="ABC_transporter-like_ATP-bd"/>
</dbReference>
<reference evidence="6" key="1">
    <citation type="submission" date="2018-06" db="EMBL/GenBank/DDBJ databases">
        <authorList>
            <person name="Zhirakovskaya E."/>
        </authorList>
    </citation>
    <scope>NUCLEOTIDE SEQUENCE</scope>
</reference>
<dbReference type="GO" id="GO:0005524">
    <property type="term" value="F:ATP binding"/>
    <property type="evidence" value="ECO:0007669"/>
    <property type="project" value="UniProtKB-KW"/>
</dbReference>
<keyword evidence="2" id="KW-0813">Transport</keyword>
<sequence>MLLELKNIKKYFSIKGRKDVVRAVDDVSLIINKGENVSLVGESGCGKTTLVRILLKLIKQDSGQIMFE</sequence>
<proteinExistence type="inferred from homology"/>
<dbReference type="Gene3D" id="3.40.50.300">
    <property type="entry name" value="P-loop containing nucleotide triphosphate hydrolases"/>
    <property type="match status" value="1"/>
</dbReference>
<organism evidence="6">
    <name type="scientific">hydrothermal vent metagenome</name>
    <dbReference type="NCBI Taxonomy" id="652676"/>
    <lineage>
        <taxon>unclassified sequences</taxon>
        <taxon>metagenomes</taxon>
        <taxon>ecological metagenomes</taxon>
    </lineage>
</organism>
<evidence type="ECO:0000256" key="1">
    <source>
        <dbReference type="ARBA" id="ARBA00005417"/>
    </source>
</evidence>
<evidence type="ECO:0000256" key="4">
    <source>
        <dbReference type="ARBA" id="ARBA00022840"/>
    </source>
</evidence>
<accession>A0A3B1DH78</accession>
<dbReference type="Pfam" id="PF00005">
    <property type="entry name" value="ABC_tran"/>
    <property type="match status" value="1"/>
</dbReference>
<dbReference type="InterPro" id="IPR027417">
    <property type="entry name" value="P-loop_NTPase"/>
</dbReference>
<comment type="similarity">
    <text evidence="1">Belongs to the ABC transporter superfamily.</text>
</comment>
<dbReference type="PANTHER" id="PTHR43776">
    <property type="entry name" value="TRANSPORT ATP-BINDING PROTEIN"/>
    <property type="match status" value="1"/>
</dbReference>
<evidence type="ECO:0000256" key="2">
    <source>
        <dbReference type="ARBA" id="ARBA00022448"/>
    </source>
</evidence>
<evidence type="ECO:0000259" key="5">
    <source>
        <dbReference type="Pfam" id="PF00005"/>
    </source>
</evidence>
<protein>
    <recommendedName>
        <fullName evidence="5">ABC transporter domain-containing protein</fullName>
    </recommendedName>
</protein>
<feature type="non-terminal residue" evidence="6">
    <location>
        <position position="68"/>
    </location>
</feature>
<keyword evidence="4" id="KW-0067">ATP-binding</keyword>
<dbReference type="EMBL" id="UOGJ01000049">
    <property type="protein sequence ID" value="VAX35378.1"/>
    <property type="molecule type" value="Genomic_DNA"/>
</dbReference>
<evidence type="ECO:0000256" key="3">
    <source>
        <dbReference type="ARBA" id="ARBA00022741"/>
    </source>
</evidence>
<dbReference type="AlphaFoldDB" id="A0A3B1DH78"/>
<name>A0A3B1DH78_9ZZZZ</name>
<dbReference type="SUPFAM" id="SSF52540">
    <property type="entry name" value="P-loop containing nucleoside triphosphate hydrolases"/>
    <property type="match status" value="1"/>
</dbReference>
<dbReference type="InterPro" id="IPR050319">
    <property type="entry name" value="ABC_transp_ATP-bind"/>
</dbReference>
<evidence type="ECO:0000313" key="6">
    <source>
        <dbReference type="EMBL" id="VAX35378.1"/>
    </source>
</evidence>
<feature type="domain" description="ABC transporter" evidence="5">
    <location>
        <begin position="25"/>
        <end position="67"/>
    </location>
</feature>
<keyword evidence="3" id="KW-0547">Nucleotide-binding</keyword>
<dbReference type="GO" id="GO:0016887">
    <property type="term" value="F:ATP hydrolysis activity"/>
    <property type="evidence" value="ECO:0007669"/>
    <property type="project" value="InterPro"/>
</dbReference>